<sequence>MRRSLLLGVVTALAVVAAPTLTGSAQAAPTAVAAAPAAASPAAPTMVTAPSAVAAADPWLVGTFQPMYRPARLFDSRGGSFGRPLSAGETVNVKVAGRGEVPARGLSAAVLNLTVTQPSRSGNIAAVARGRSASGTSSLNFVAGDTRANLVTVPLDAEGWVSVRNNGTGTVHVIVDIEGFYLDGSSWDPGAGLDFFPLGSQRVLDTRGSAPVSPDATRTVAVRLANLSLSNSTAALAVTVTVVRPSSNGFLALWDGINYPQTSYLNYREGETTTNAGVVPVFTPVDDLYTRYIDISVFGGTAVDVIVDVNGAYSAAESGGLIYRPASSPQRIVDTRTGRGTTTLGAADTNWVQAPSTAAPAGTRAVCANVTAVAPTASTYLSLWAYGASRPTGSNLNPAAGQTVAGFAVIPVSQGRFNIYNNSGRTDVLVDAVGRFEPHPVR</sequence>
<protein>
    <submittedName>
        <fullName evidence="2">Uncharacterized protein</fullName>
    </submittedName>
</protein>
<comment type="caution">
    <text evidence="2">The sequence shown here is derived from an EMBL/GenBank/DDBJ whole genome shotgun (WGS) entry which is preliminary data.</text>
</comment>
<organism evidence="2 3">
    <name type="scientific">Humibacillus xanthopallidus</name>
    <dbReference type="NCBI Taxonomy" id="412689"/>
    <lineage>
        <taxon>Bacteria</taxon>
        <taxon>Bacillati</taxon>
        <taxon>Actinomycetota</taxon>
        <taxon>Actinomycetes</taxon>
        <taxon>Micrococcales</taxon>
        <taxon>Intrasporangiaceae</taxon>
        <taxon>Humibacillus</taxon>
    </lineage>
</organism>
<evidence type="ECO:0000313" key="3">
    <source>
        <dbReference type="Proteomes" id="UP000316747"/>
    </source>
</evidence>
<evidence type="ECO:0000256" key="1">
    <source>
        <dbReference type="SAM" id="SignalP"/>
    </source>
</evidence>
<dbReference type="OrthoDB" id="4855196at2"/>
<reference evidence="2 3" key="1">
    <citation type="submission" date="2019-06" db="EMBL/GenBank/DDBJ databases">
        <title>Genome sequencing of plant associated microbes to promote plant fitness in Sorghum bicolor and Oryza sativa.</title>
        <authorList>
            <person name="Coleman-Derr D."/>
        </authorList>
    </citation>
    <scope>NUCLEOTIDE SEQUENCE [LARGE SCALE GENOMIC DNA]</scope>
    <source>
        <strain evidence="2 3">KV-663</strain>
    </source>
</reference>
<feature type="signal peptide" evidence="1">
    <location>
        <begin position="1"/>
        <end position="27"/>
    </location>
</feature>
<feature type="chain" id="PRO_5021985794" evidence="1">
    <location>
        <begin position="28"/>
        <end position="442"/>
    </location>
</feature>
<dbReference type="EMBL" id="VFPM01000001">
    <property type="protein sequence ID" value="TQM65187.1"/>
    <property type="molecule type" value="Genomic_DNA"/>
</dbReference>
<gene>
    <name evidence="2" type="ORF">FBY41_1573</name>
</gene>
<dbReference type="Proteomes" id="UP000316747">
    <property type="component" value="Unassembled WGS sequence"/>
</dbReference>
<name>A0A543I3Q1_9MICO</name>
<accession>A0A543I3Q1</accession>
<proteinExistence type="predicted"/>
<keyword evidence="3" id="KW-1185">Reference proteome</keyword>
<keyword evidence="1" id="KW-0732">Signal</keyword>
<dbReference type="AlphaFoldDB" id="A0A543I3Q1"/>
<dbReference type="RefSeq" id="WP_141842896.1">
    <property type="nucleotide sequence ID" value="NZ_VFPM01000001.1"/>
</dbReference>
<evidence type="ECO:0000313" key="2">
    <source>
        <dbReference type="EMBL" id="TQM65187.1"/>
    </source>
</evidence>